<dbReference type="InterPro" id="IPR000504">
    <property type="entry name" value="RRM_dom"/>
</dbReference>
<dbReference type="PANTHER" id="PTHR48033:SF10">
    <property type="entry name" value="RNA-BINDING PROTEIN SQUID"/>
    <property type="match status" value="1"/>
</dbReference>
<dbReference type="EMBL" id="HBGE01090681">
    <property type="protein sequence ID" value="CAD9177239.1"/>
    <property type="molecule type" value="Transcribed_RNA"/>
</dbReference>
<feature type="domain" description="RRM" evidence="5">
    <location>
        <begin position="1"/>
        <end position="67"/>
    </location>
</feature>
<dbReference type="InterPro" id="IPR035979">
    <property type="entry name" value="RBD_domain_sf"/>
</dbReference>
<evidence type="ECO:0000256" key="4">
    <source>
        <dbReference type="SAM" id="MobiDB-lite"/>
    </source>
</evidence>
<feature type="compositionally biased region" description="Gly residues" evidence="4">
    <location>
        <begin position="321"/>
        <end position="342"/>
    </location>
</feature>
<sequence length="747" mass="76190">MPAEPIRETFSLFGVVLDVHLPKDPRTGDRKNFGFVTFASAEAATTALSAGQVCVGNSMVNVSPAAQSRMDQMKESATGGGAGWSAAGPWGGDAWGSCGGGCAGGQDWTAACWPGAGCGWGGKGCDTWSGQGGFGMNGKGGGDEGASSRKRSDGTRYFLPGLPDSVTEYELREHFSRYGVVLDTAIVKDKGTERSRGFGYVTMQDPSTREVIISATHEFAGRPVTVMLTKDSLAGNDVKKVHLSRLGPEVSVEDIRQTFLPFGTILDVHTPKDPNTGERKNFAFVTFDTQESFDTAIAARSVNIRGADVNIKPASQCRDGPPGGGARDASGGKGASSWGGWGSSAWGGGGGGGCGGCGAGGAGPSWSKGGGAWQGSWGSPASSGCWGSCGKGCGYMGGNGCGYMGGKGCGYVGGKGGDFMGACRGGDCMAAIKGGDYMVATGQMGAVQGQSAAPSDGKDDGAKYFIAALPEWVTDEELWRHFSAFGQVVSATVVKEKQSGRSRGFAYMTMASAMGQETLLNSPHVFGDKAANVMLNKECLTGGNVKKIHLGNLNVDVSPEAIRSVFSQFGVILDVHTPKDPATGERRNYGFVSFSTDEAFQAAISTGAAVIGACEVTIRPAAQSRMDSSRMESSSASSASGWDASTSGGKGCCGNRGWGQPGGKGGKAWSGWDGSWQEPSWGSACGGWGGKGGGGGGMWDGKGGYGEAAAAWGCSGAGKGAFCGGGCNWGCSGNDWGWKGAARPGPY</sequence>
<dbReference type="InterPro" id="IPR012677">
    <property type="entry name" value="Nucleotide-bd_a/b_plait_sf"/>
</dbReference>
<evidence type="ECO:0000259" key="5">
    <source>
        <dbReference type="PROSITE" id="PS50102"/>
    </source>
</evidence>
<comment type="subcellular location">
    <subcellularLocation>
        <location evidence="1">Nucleus</location>
    </subcellularLocation>
</comment>
<organism evidence="6">
    <name type="scientific">Alexandrium catenella</name>
    <name type="common">Red tide dinoflagellate</name>
    <name type="synonym">Gonyaulax catenella</name>
    <dbReference type="NCBI Taxonomy" id="2925"/>
    <lineage>
        <taxon>Eukaryota</taxon>
        <taxon>Sar</taxon>
        <taxon>Alveolata</taxon>
        <taxon>Dinophyceae</taxon>
        <taxon>Gonyaulacales</taxon>
        <taxon>Pyrocystaceae</taxon>
        <taxon>Alexandrium</taxon>
    </lineage>
</organism>
<dbReference type="GO" id="GO:0000785">
    <property type="term" value="C:chromatin"/>
    <property type="evidence" value="ECO:0007669"/>
    <property type="project" value="TreeGrafter"/>
</dbReference>
<dbReference type="GO" id="GO:0003723">
    <property type="term" value="F:RNA binding"/>
    <property type="evidence" value="ECO:0007669"/>
    <property type="project" value="UniProtKB-UniRule"/>
</dbReference>
<dbReference type="CDD" id="cd00590">
    <property type="entry name" value="RRM_SF"/>
    <property type="match status" value="1"/>
</dbReference>
<dbReference type="GO" id="GO:0005654">
    <property type="term" value="C:nucleoplasm"/>
    <property type="evidence" value="ECO:0007669"/>
    <property type="project" value="TreeGrafter"/>
</dbReference>
<reference evidence="6" key="1">
    <citation type="submission" date="2021-01" db="EMBL/GenBank/DDBJ databases">
        <authorList>
            <person name="Corre E."/>
            <person name="Pelletier E."/>
            <person name="Niang G."/>
            <person name="Scheremetjew M."/>
            <person name="Finn R."/>
            <person name="Kale V."/>
            <person name="Holt S."/>
            <person name="Cochrane G."/>
            <person name="Meng A."/>
            <person name="Brown T."/>
            <person name="Cohen L."/>
        </authorList>
    </citation>
    <scope>NUCLEOTIDE SEQUENCE</scope>
    <source>
        <strain evidence="6">OF101</strain>
    </source>
</reference>
<dbReference type="PANTHER" id="PTHR48033">
    <property type="entry name" value="RNA-BINDING (RRM/RBD/RNP MOTIFS) FAMILY PROTEIN"/>
    <property type="match status" value="1"/>
</dbReference>
<dbReference type="PROSITE" id="PS50102">
    <property type="entry name" value="RRM"/>
    <property type="match status" value="5"/>
</dbReference>
<gene>
    <name evidence="6" type="ORF">ACAT0790_LOCUS54008</name>
</gene>
<dbReference type="SMART" id="SM00360">
    <property type="entry name" value="RRM"/>
    <property type="match status" value="5"/>
</dbReference>
<feature type="compositionally biased region" description="Low complexity" evidence="4">
    <location>
        <begin position="631"/>
        <end position="647"/>
    </location>
</feature>
<dbReference type="Pfam" id="PF00076">
    <property type="entry name" value="RRM_1"/>
    <property type="match status" value="5"/>
</dbReference>
<feature type="domain" description="RRM" evidence="5">
    <location>
        <begin position="546"/>
        <end position="623"/>
    </location>
</feature>
<keyword evidence="3" id="KW-0694">RNA-binding</keyword>
<dbReference type="AlphaFoldDB" id="A0A7S1WN11"/>
<accession>A0A7S1WN11</accession>
<feature type="domain" description="RRM" evidence="5">
    <location>
        <begin position="155"/>
        <end position="231"/>
    </location>
</feature>
<dbReference type="Gene3D" id="3.30.70.330">
    <property type="match status" value="5"/>
</dbReference>
<keyword evidence="2" id="KW-0539">Nucleus</keyword>
<evidence type="ECO:0000256" key="1">
    <source>
        <dbReference type="ARBA" id="ARBA00004123"/>
    </source>
</evidence>
<feature type="region of interest" description="Disordered" evidence="4">
    <location>
        <begin position="313"/>
        <end position="342"/>
    </location>
</feature>
<dbReference type="SUPFAM" id="SSF54928">
    <property type="entry name" value="RNA-binding domain, RBD"/>
    <property type="match status" value="4"/>
</dbReference>
<name>A0A7S1WN11_ALECA</name>
<proteinExistence type="predicted"/>
<evidence type="ECO:0000256" key="3">
    <source>
        <dbReference type="PROSITE-ProRule" id="PRU00176"/>
    </source>
</evidence>
<feature type="region of interest" description="Disordered" evidence="4">
    <location>
        <begin position="622"/>
        <end position="675"/>
    </location>
</feature>
<feature type="domain" description="RRM" evidence="5">
    <location>
        <begin position="462"/>
        <end position="538"/>
    </location>
</feature>
<evidence type="ECO:0000313" key="6">
    <source>
        <dbReference type="EMBL" id="CAD9177239.1"/>
    </source>
</evidence>
<evidence type="ECO:0000256" key="2">
    <source>
        <dbReference type="ARBA" id="ARBA00023242"/>
    </source>
</evidence>
<feature type="compositionally biased region" description="Gly residues" evidence="4">
    <location>
        <begin position="648"/>
        <end position="668"/>
    </location>
</feature>
<feature type="domain" description="RRM" evidence="5">
    <location>
        <begin position="239"/>
        <end position="316"/>
    </location>
</feature>
<dbReference type="GO" id="GO:0010468">
    <property type="term" value="P:regulation of gene expression"/>
    <property type="evidence" value="ECO:0007669"/>
    <property type="project" value="TreeGrafter"/>
</dbReference>
<protein>
    <recommendedName>
        <fullName evidence="5">RRM domain-containing protein</fullName>
    </recommendedName>
</protein>